<dbReference type="SUPFAM" id="SSF46689">
    <property type="entry name" value="Homeodomain-like"/>
    <property type="match status" value="1"/>
</dbReference>
<dbReference type="RefSeq" id="WP_046376309.1">
    <property type="nucleotide sequence ID" value="NZ_CP010429.1"/>
</dbReference>
<protein>
    <submittedName>
        <fullName evidence="5">AraC family transcriptional regulator</fullName>
    </submittedName>
</protein>
<evidence type="ECO:0000313" key="5">
    <source>
        <dbReference type="EMBL" id="AKD54706.1"/>
    </source>
</evidence>
<dbReference type="AlphaFoldDB" id="A0A0E3V6P0"/>
<dbReference type="PROSITE" id="PS01124">
    <property type="entry name" value="HTH_ARAC_FAMILY_2"/>
    <property type="match status" value="1"/>
</dbReference>
<dbReference type="Pfam" id="PF12625">
    <property type="entry name" value="Arabinose_bd"/>
    <property type="match status" value="1"/>
</dbReference>
<proteinExistence type="predicted"/>
<keyword evidence="1" id="KW-0805">Transcription regulation</keyword>
<sequence length="345" mass="38059">MTRQLTTNDTLSIASINLILFAAQQRGADADSLARAIGVSKEQLRDPDGRVPIRLVQALWREVIAATGDPNISLRLGELINPVAIGVLAYVMMHCPTLGQAFDKLCRYQDIVCEGIRTTGRLVQSATAEKQFMLVLQITSADIIYPQHALNSEFSIYLAVMRALTGHQVEATEIHFAYPRPIDTTEHERVFAPARLTFDAPETAMILNADLIDLPILNASPSLSVVVEKHANDILDKLRTPSLSSRVKSEIIALMKGEEPTLAAVAERLAMGVRTLQLHLKEAGTSYQQLLDDTRKELAIGHLREPKMSTTDIAFLLGFAEPSVFFRSFKKWTGLTPGAYRQAQA</sequence>
<dbReference type="PATRIC" id="fig|1379870.5.peg.1537"/>
<evidence type="ECO:0000256" key="1">
    <source>
        <dbReference type="ARBA" id="ARBA00023015"/>
    </source>
</evidence>
<accession>A0A0E3V6P0</accession>
<dbReference type="InterPro" id="IPR009057">
    <property type="entry name" value="Homeodomain-like_sf"/>
</dbReference>
<dbReference type="InterPro" id="IPR018060">
    <property type="entry name" value="HTH_AraC"/>
</dbReference>
<keyword evidence="2" id="KW-0238">DNA-binding</keyword>
<dbReference type="GO" id="GO:0005829">
    <property type="term" value="C:cytosol"/>
    <property type="evidence" value="ECO:0007669"/>
    <property type="project" value="TreeGrafter"/>
</dbReference>
<organism evidence="5 6">
    <name type="scientific">Spirosoma radiotolerans</name>
    <dbReference type="NCBI Taxonomy" id="1379870"/>
    <lineage>
        <taxon>Bacteria</taxon>
        <taxon>Pseudomonadati</taxon>
        <taxon>Bacteroidota</taxon>
        <taxon>Cytophagia</taxon>
        <taxon>Cytophagales</taxon>
        <taxon>Cytophagaceae</taxon>
        <taxon>Spirosoma</taxon>
    </lineage>
</organism>
<dbReference type="KEGG" id="srd:SD10_07070"/>
<evidence type="ECO:0000256" key="3">
    <source>
        <dbReference type="ARBA" id="ARBA00023163"/>
    </source>
</evidence>
<reference evidence="5 6" key="1">
    <citation type="journal article" date="2014" name="Curr. Microbiol.">
        <title>Spirosoma radiotolerans sp. nov., a gamma-radiation-resistant bacterium isolated from gamma ray-irradiated soil.</title>
        <authorList>
            <person name="Lee J.J."/>
            <person name="Srinivasan S."/>
            <person name="Lim S."/>
            <person name="Joe M."/>
            <person name="Im S."/>
            <person name="Bae S.I."/>
            <person name="Park K.R."/>
            <person name="Han J.H."/>
            <person name="Park S.H."/>
            <person name="Joo B.M."/>
            <person name="Park S.J."/>
            <person name="Kim M.K."/>
        </authorList>
    </citation>
    <scope>NUCLEOTIDE SEQUENCE [LARGE SCALE GENOMIC DNA]</scope>
    <source>
        <strain evidence="5 6">DG5A</strain>
    </source>
</reference>
<dbReference type="Pfam" id="PF12833">
    <property type="entry name" value="HTH_18"/>
    <property type="match status" value="1"/>
</dbReference>
<dbReference type="PRINTS" id="PR00032">
    <property type="entry name" value="HTHARAC"/>
</dbReference>
<dbReference type="PANTHER" id="PTHR47894:SF1">
    <property type="entry name" value="HTH-TYPE TRANSCRIPTIONAL REGULATOR VQSM"/>
    <property type="match status" value="1"/>
</dbReference>
<dbReference type="InterPro" id="IPR032687">
    <property type="entry name" value="AraC-type_N"/>
</dbReference>
<dbReference type="SMART" id="SM00342">
    <property type="entry name" value="HTH_ARAC"/>
    <property type="match status" value="1"/>
</dbReference>
<feature type="domain" description="HTH araC/xylS-type" evidence="4">
    <location>
        <begin position="245"/>
        <end position="343"/>
    </location>
</feature>
<dbReference type="InterPro" id="IPR020449">
    <property type="entry name" value="Tscrpt_reg_AraC-type_HTH"/>
</dbReference>
<dbReference type="PANTHER" id="PTHR47894">
    <property type="entry name" value="HTH-TYPE TRANSCRIPTIONAL REGULATOR GADX"/>
    <property type="match status" value="1"/>
</dbReference>
<evidence type="ECO:0000259" key="4">
    <source>
        <dbReference type="PROSITE" id="PS01124"/>
    </source>
</evidence>
<dbReference type="STRING" id="1379870.SD10_07070"/>
<dbReference type="HOGENOM" id="CLU_047522_1_1_10"/>
<evidence type="ECO:0000313" key="6">
    <source>
        <dbReference type="Proteomes" id="UP000033054"/>
    </source>
</evidence>
<dbReference type="EMBL" id="CP010429">
    <property type="protein sequence ID" value="AKD54706.1"/>
    <property type="molecule type" value="Genomic_DNA"/>
</dbReference>
<gene>
    <name evidence="5" type="ORF">SD10_07070</name>
</gene>
<dbReference type="OrthoDB" id="5582699at2"/>
<dbReference type="GO" id="GO:0000976">
    <property type="term" value="F:transcription cis-regulatory region binding"/>
    <property type="evidence" value="ECO:0007669"/>
    <property type="project" value="TreeGrafter"/>
</dbReference>
<dbReference type="GO" id="GO:0003700">
    <property type="term" value="F:DNA-binding transcription factor activity"/>
    <property type="evidence" value="ECO:0007669"/>
    <property type="project" value="InterPro"/>
</dbReference>
<keyword evidence="3" id="KW-0804">Transcription</keyword>
<keyword evidence="6" id="KW-1185">Reference proteome</keyword>
<dbReference type="Proteomes" id="UP000033054">
    <property type="component" value="Chromosome"/>
</dbReference>
<name>A0A0E3V6P0_9BACT</name>
<dbReference type="Gene3D" id="1.10.10.60">
    <property type="entry name" value="Homeodomain-like"/>
    <property type="match status" value="1"/>
</dbReference>
<evidence type="ECO:0000256" key="2">
    <source>
        <dbReference type="ARBA" id="ARBA00023125"/>
    </source>
</evidence>